<evidence type="ECO:0000259" key="2">
    <source>
        <dbReference type="Pfam" id="PF14361"/>
    </source>
</evidence>
<dbReference type="Proteomes" id="UP000331127">
    <property type="component" value="Unassembled WGS sequence"/>
</dbReference>
<reference evidence="3 4" key="1">
    <citation type="submission" date="2019-10" db="EMBL/GenBank/DDBJ databases">
        <title>Whole genome shotgun sequence of Acrocarpospora macrocephala NBRC 16266.</title>
        <authorList>
            <person name="Ichikawa N."/>
            <person name="Kimura A."/>
            <person name="Kitahashi Y."/>
            <person name="Komaki H."/>
            <person name="Oguchi A."/>
        </authorList>
    </citation>
    <scope>NUCLEOTIDE SEQUENCE [LARGE SCALE GENOMIC DNA]</scope>
    <source>
        <strain evidence="3 4">NBRC 16266</strain>
    </source>
</reference>
<dbReference type="Pfam" id="PF13556">
    <property type="entry name" value="HTH_30"/>
    <property type="match status" value="1"/>
</dbReference>
<dbReference type="InterPro" id="IPR025751">
    <property type="entry name" value="RsbRD_N_dom"/>
</dbReference>
<dbReference type="InterPro" id="IPR025736">
    <property type="entry name" value="PucR_C-HTH_dom"/>
</dbReference>
<dbReference type="OrthoDB" id="4571023at2"/>
<feature type="domain" description="PucR C-terminal helix-turn-helix" evidence="1">
    <location>
        <begin position="336"/>
        <end position="393"/>
    </location>
</feature>
<feature type="domain" description="RsbT co-antagonist protein RsbRD N-terminal" evidence="2">
    <location>
        <begin position="21"/>
        <end position="153"/>
    </location>
</feature>
<accession>A0A5M3WFE1</accession>
<dbReference type="Gene3D" id="1.10.10.2840">
    <property type="entry name" value="PucR C-terminal helix-turn-helix domain"/>
    <property type="match status" value="1"/>
</dbReference>
<dbReference type="EMBL" id="BLAE01000004">
    <property type="protein sequence ID" value="GES06980.1"/>
    <property type="molecule type" value="Genomic_DNA"/>
</dbReference>
<dbReference type="RefSeq" id="WP_155352679.1">
    <property type="nucleotide sequence ID" value="NZ_BAAAHL010000029.1"/>
</dbReference>
<dbReference type="InterPro" id="IPR051448">
    <property type="entry name" value="CdaR-like_regulators"/>
</dbReference>
<dbReference type="PANTHER" id="PTHR33744:SF17">
    <property type="entry name" value="CONSERVED PROTEIN"/>
    <property type="match status" value="1"/>
</dbReference>
<keyword evidence="4" id="KW-1185">Reference proteome</keyword>
<proteinExistence type="predicted"/>
<evidence type="ECO:0000259" key="1">
    <source>
        <dbReference type="Pfam" id="PF13556"/>
    </source>
</evidence>
<dbReference type="Pfam" id="PF14361">
    <property type="entry name" value="RsbRD_N"/>
    <property type="match status" value="1"/>
</dbReference>
<protein>
    <submittedName>
        <fullName evidence="3">Transcriptional regulator</fullName>
    </submittedName>
</protein>
<name>A0A5M3WFE1_9ACTN</name>
<comment type="caution">
    <text evidence="3">The sequence shown here is derived from an EMBL/GenBank/DDBJ whole genome shotgun (WGS) entry which is preliminary data.</text>
</comment>
<gene>
    <name evidence="3" type="ORF">Amac_005750</name>
</gene>
<dbReference type="InterPro" id="IPR042070">
    <property type="entry name" value="PucR_C-HTH_sf"/>
</dbReference>
<sequence>MDEIRATAAVIAARCLPQANQIARQIVADQHAALRDLPSDMRDVEIAATARHGIRLFLALAQGHQLTGADMQLFRDRTAQRVDEGVQLRDLMTAYYIGYRVIWETLCAATRPGEEEALRYLATLQLNTLEILTATITEAYLAEQSALMSERRETLRTVAHALISGRHDQATRYDVELTPPYHVIAIRISTEKLPTDQPTRAVATGQAIMARRTMRSVQREFDTIAGHPVLTLLDGQGGHALLPAQPGVERPLARLATRLETSLGAPVRLGLAHAPTLADVQPAAAQTARVAAITEQNDNPSGVYGIRDVLLDYHLSTPGDSADELTALLAPLDEQLLETLNRYLACDFDRRRTAADLGVHANTIDNRLTRVRDLTGIDLRTAQGILLCGAALTVRRLAR</sequence>
<organism evidence="3 4">
    <name type="scientific">Acrocarpospora macrocephala</name>
    <dbReference type="NCBI Taxonomy" id="150177"/>
    <lineage>
        <taxon>Bacteria</taxon>
        <taxon>Bacillati</taxon>
        <taxon>Actinomycetota</taxon>
        <taxon>Actinomycetes</taxon>
        <taxon>Streptosporangiales</taxon>
        <taxon>Streptosporangiaceae</taxon>
        <taxon>Acrocarpospora</taxon>
    </lineage>
</organism>
<dbReference type="PANTHER" id="PTHR33744">
    <property type="entry name" value="CARBOHYDRATE DIACID REGULATOR"/>
    <property type="match status" value="1"/>
</dbReference>
<evidence type="ECO:0000313" key="3">
    <source>
        <dbReference type="EMBL" id="GES06980.1"/>
    </source>
</evidence>
<dbReference type="AlphaFoldDB" id="A0A5M3WFE1"/>
<evidence type="ECO:0000313" key="4">
    <source>
        <dbReference type="Proteomes" id="UP000331127"/>
    </source>
</evidence>